<feature type="transmembrane region" description="Helical" evidence="1">
    <location>
        <begin position="12"/>
        <end position="45"/>
    </location>
</feature>
<dbReference type="PANTHER" id="PTHR43592:SF15">
    <property type="entry name" value="CAAX AMINO TERMINAL PROTEASE FAMILY PROTEIN"/>
    <property type="match status" value="1"/>
</dbReference>
<accession>A0AA47I7H2</accession>
<dbReference type="RefSeq" id="WP_216125406.1">
    <property type="nucleotide sequence ID" value="NZ_CP086239.1"/>
</dbReference>
<keyword evidence="3" id="KW-0378">Hydrolase</keyword>
<dbReference type="GO" id="GO:0004175">
    <property type="term" value="F:endopeptidase activity"/>
    <property type="evidence" value="ECO:0007669"/>
    <property type="project" value="UniProtKB-ARBA"/>
</dbReference>
<keyword evidence="1" id="KW-0472">Membrane</keyword>
<keyword evidence="1" id="KW-1133">Transmembrane helix</keyword>
<evidence type="ECO:0000313" key="4">
    <source>
        <dbReference type="Proteomes" id="UP001164733"/>
    </source>
</evidence>
<keyword evidence="3" id="KW-0645">Protease</keyword>
<evidence type="ECO:0000313" key="3">
    <source>
        <dbReference type="EMBL" id="WAG62632.1"/>
    </source>
</evidence>
<proteinExistence type="predicted"/>
<evidence type="ECO:0000259" key="2">
    <source>
        <dbReference type="Pfam" id="PF02517"/>
    </source>
</evidence>
<name>A0AA47I7H2_9CLOT</name>
<dbReference type="AlphaFoldDB" id="A0AA47I7H2"/>
<dbReference type="GO" id="GO:0008237">
    <property type="term" value="F:metallopeptidase activity"/>
    <property type="evidence" value="ECO:0007669"/>
    <property type="project" value="UniProtKB-KW"/>
</dbReference>
<feature type="transmembrane region" description="Helical" evidence="1">
    <location>
        <begin position="113"/>
        <end position="134"/>
    </location>
</feature>
<dbReference type="Proteomes" id="UP001164733">
    <property type="component" value="Chromosome"/>
</dbReference>
<gene>
    <name evidence="3" type="ORF">LL038_10520</name>
</gene>
<sequence>MRNENELLKTYIPIVIFGFLCLTSVGLTNVVGLKLTILFSILYLFIESKRNKRKMEDIGFIPKNILSDIKKYWWLILIPVVSGIVSISLFKFVLPEVYLYASDTKPMLSFGNLFLQIPKLLILAFVEEIAFRGFFQAKLCNTTKPIWAIIITSLFFAIGNFSAVPILGLIYISFFIFIDNIIYGVIYQKTKNIYSCTISHFLANVIGTFILLLI</sequence>
<dbReference type="PANTHER" id="PTHR43592">
    <property type="entry name" value="CAAX AMINO TERMINAL PROTEASE"/>
    <property type="match status" value="1"/>
</dbReference>
<feature type="transmembrane region" description="Helical" evidence="1">
    <location>
        <begin position="193"/>
        <end position="213"/>
    </location>
</feature>
<reference evidence="3" key="1">
    <citation type="submission" date="2021-11" db="EMBL/GenBank/DDBJ databases">
        <title>Clostridia strains as spoilage organisms.</title>
        <authorList>
            <person name="Wambui J."/>
            <person name="Stevens M.J.A."/>
            <person name="Stephan R."/>
        </authorList>
    </citation>
    <scope>NUCLEOTIDE SEQUENCE</scope>
    <source>
        <strain evidence="3">CF009</strain>
    </source>
</reference>
<keyword evidence="1" id="KW-0812">Transmembrane</keyword>
<dbReference type="GO" id="GO:0080120">
    <property type="term" value="P:CAAX-box protein maturation"/>
    <property type="evidence" value="ECO:0007669"/>
    <property type="project" value="UniProtKB-ARBA"/>
</dbReference>
<evidence type="ECO:0000256" key="1">
    <source>
        <dbReference type="SAM" id="Phobius"/>
    </source>
</evidence>
<dbReference type="EMBL" id="CP086239">
    <property type="protein sequence ID" value="WAG62632.1"/>
    <property type="molecule type" value="Genomic_DNA"/>
</dbReference>
<feature type="domain" description="CAAX prenyl protease 2/Lysostaphin resistance protein A-like" evidence="2">
    <location>
        <begin position="114"/>
        <end position="206"/>
    </location>
</feature>
<feature type="transmembrane region" description="Helical" evidence="1">
    <location>
        <begin position="72"/>
        <end position="93"/>
    </location>
</feature>
<keyword evidence="3" id="KW-0482">Metalloprotease</keyword>
<organism evidence="3 4">
    <name type="scientific">Clostridium estertheticum</name>
    <dbReference type="NCBI Taxonomy" id="238834"/>
    <lineage>
        <taxon>Bacteria</taxon>
        <taxon>Bacillati</taxon>
        <taxon>Bacillota</taxon>
        <taxon>Clostridia</taxon>
        <taxon>Eubacteriales</taxon>
        <taxon>Clostridiaceae</taxon>
        <taxon>Clostridium</taxon>
    </lineage>
</organism>
<protein>
    <submittedName>
        <fullName evidence="3">CPBP family intramembrane metalloprotease</fullName>
    </submittedName>
</protein>
<dbReference type="Pfam" id="PF02517">
    <property type="entry name" value="Rce1-like"/>
    <property type="match status" value="1"/>
</dbReference>
<dbReference type="InterPro" id="IPR003675">
    <property type="entry name" value="Rce1/LyrA-like_dom"/>
</dbReference>